<dbReference type="AlphaFoldDB" id="A0A1M6CCZ6"/>
<dbReference type="Pfam" id="PF13483">
    <property type="entry name" value="Lactamase_B_3"/>
    <property type="match status" value="1"/>
</dbReference>
<dbReference type="OrthoDB" id="9789133at2"/>
<keyword evidence="2" id="KW-1185">Reference proteome</keyword>
<dbReference type="EMBL" id="FQZB01000004">
    <property type="protein sequence ID" value="SHI58867.1"/>
    <property type="molecule type" value="Genomic_DNA"/>
</dbReference>
<gene>
    <name evidence="1" type="ORF">SAMN02745163_00436</name>
</gene>
<evidence type="ECO:0000313" key="1">
    <source>
        <dbReference type="EMBL" id="SHI58867.1"/>
    </source>
</evidence>
<organism evidence="1 2">
    <name type="scientific">Clostridium cavendishii DSM 21758</name>
    <dbReference type="NCBI Taxonomy" id="1121302"/>
    <lineage>
        <taxon>Bacteria</taxon>
        <taxon>Bacillati</taxon>
        <taxon>Bacillota</taxon>
        <taxon>Clostridia</taxon>
        <taxon>Eubacteriales</taxon>
        <taxon>Clostridiaceae</taxon>
        <taxon>Clostridium</taxon>
    </lineage>
</organism>
<reference evidence="1 2" key="1">
    <citation type="submission" date="2016-11" db="EMBL/GenBank/DDBJ databases">
        <authorList>
            <person name="Jaros S."/>
            <person name="Januszkiewicz K."/>
            <person name="Wedrychowicz H."/>
        </authorList>
    </citation>
    <scope>NUCLEOTIDE SEQUENCE [LARGE SCALE GENOMIC DNA]</scope>
    <source>
        <strain evidence="1 2">DSM 21758</strain>
    </source>
</reference>
<dbReference type="Proteomes" id="UP000184310">
    <property type="component" value="Unassembled WGS sequence"/>
</dbReference>
<sequence>MIDEMKNLKDKNIDYALLPYDGQFNMGPEEMSKAAKLINAKHVIPIHGISRKPSEIKLDNLLILNPKERIELIKSKTIY</sequence>
<dbReference type="InterPro" id="IPR036866">
    <property type="entry name" value="RibonucZ/Hydroxyglut_hydro"/>
</dbReference>
<evidence type="ECO:0000313" key="2">
    <source>
        <dbReference type="Proteomes" id="UP000184310"/>
    </source>
</evidence>
<accession>A0A1M6CCZ6</accession>
<name>A0A1M6CCZ6_9CLOT</name>
<proteinExistence type="predicted"/>
<dbReference type="Gene3D" id="3.60.15.10">
    <property type="entry name" value="Ribonuclease Z/Hydroxyacylglutathione hydrolase-like"/>
    <property type="match status" value="1"/>
</dbReference>
<protein>
    <submittedName>
        <fullName evidence="1">Beta-lactamase superfamily domain-containing protein</fullName>
    </submittedName>
</protein>